<comment type="caution">
    <text evidence="3">The sequence shown here is derived from an EMBL/GenBank/DDBJ whole genome shotgun (WGS) entry which is preliminary data.</text>
</comment>
<dbReference type="PANTHER" id="PTHR33164:SF57">
    <property type="entry name" value="MARR-FAMILY TRANSCRIPTIONAL REGULATOR"/>
    <property type="match status" value="1"/>
</dbReference>
<evidence type="ECO:0000313" key="3">
    <source>
        <dbReference type="EMBL" id="GAA1758531.1"/>
    </source>
</evidence>
<protein>
    <recommendedName>
        <fullName evidence="2">HTH marR-type domain-containing protein</fullName>
    </recommendedName>
</protein>
<dbReference type="PANTHER" id="PTHR33164">
    <property type="entry name" value="TRANSCRIPTIONAL REGULATOR, MARR FAMILY"/>
    <property type="match status" value="1"/>
</dbReference>
<feature type="region of interest" description="Disordered" evidence="1">
    <location>
        <begin position="151"/>
        <end position="204"/>
    </location>
</feature>
<dbReference type="SMART" id="SM00347">
    <property type="entry name" value="HTH_MARR"/>
    <property type="match status" value="1"/>
</dbReference>
<evidence type="ECO:0000256" key="1">
    <source>
        <dbReference type="SAM" id="MobiDB-lite"/>
    </source>
</evidence>
<feature type="compositionally biased region" description="Basic and acidic residues" evidence="1">
    <location>
        <begin position="177"/>
        <end position="204"/>
    </location>
</feature>
<reference evidence="4" key="1">
    <citation type="journal article" date="2019" name="Int. J. Syst. Evol. Microbiol.">
        <title>The Global Catalogue of Microorganisms (GCM) 10K type strain sequencing project: providing services to taxonomists for standard genome sequencing and annotation.</title>
        <authorList>
            <consortium name="The Broad Institute Genomics Platform"/>
            <consortium name="The Broad Institute Genome Sequencing Center for Infectious Disease"/>
            <person name="Wu L."/>
            <person name="Ma J."/>
        </authorList>
    </citation>
    <scope>NUCLEOTIDE SEQUENCE [LARGE SCALE GENOMIC DNA]</scope>
    <source>
        <strain evidence="4">JCM 14735</strain>
    </source>
</reference>
<gene>
    <name evidence="3" type="ORF">GCM10009767_17220</name>
</gene>
<dbReference type="Gene3D" id="1.10.10.10">
    <property type="entry name" value="Winged helix-like DNA-binding domain superfamily/Winged helix DNA-binding domain"/>
    <property type="match status" value="1"/>
</dbReference>
<keyword evidence="4" id="KW-1185">Reference proteome</keyword>
<proteinExistence type="predicted"/>
<dbReference type="Pfam" id="PF12802">
    <property type="entry name" value="MarR_2"/>
    <property type="match status" value="1"/>
</dbReference>
<name>A0ABP4WV58_9MICC</name>
<dbReference type="InterPro" id="IPR000835">
    <property type="entry name" value="HTH_MarR-typ"/>
</dbReference>
<evidence type="ECO:0000313" key="4">
    <source>
        <dbReference type="Proteomes" id="UP001501204"/>
    </source>
</evidence>
<dbReference type="CDD" id="cd00090">
    <property type="entry name" value="HTH_ARSR"/>
    <property type="match status" value="1"/>
</dbReference>
<evidence type="ECO:0000259" key="2">
    <source>
        <dbReference type="PROSITE" id="PS50995"/>
    </source>
</evidence>
<dbReference type="InterPro" id="IPR011991">
    <property type="entry name" value="ArsR-like_HTH"/>
</dbReference>
<dbReference type="InterPro" id="IPR039422">
    <property type="entry name" value="MarR/SlyA-like"/>
</dbReference>
<dbReference type="PROSITE" id="PS50995">
    <property type="entry name" value="HTH_MARR_2"/>
    <property type="match status" value="1"/>
</dbReference>
<dbReference type="InterPro" id="IPR036388">
    <property type="entry name" value="WH-like_DNA-bd_sf"/>
</dbReference>
<feature type="domain" description="HTH marR-type" evidence="2">
    <location>
        <begin position="8"/>
        <end position="140"/>
    </location>
</feature>
<sequence length="204" mass="22416">MPVSHDTAVELVRDLLELQRVMKRVTKTDAGPRRLNPTAIALLYYLDSNGPRRATVMAAETGLGPSGLSRQLAVLEEEGHVERTPDPDDGRAALVAITERGREQVRTVLEEDAQRLAARLEGWDEDQARASRGAINEITTVFLRSLGVERTTSCRGPGEPEGCDGGDRPPGSATNRRAADRMNADRKNARRQDADREHEGEIAR</sequence>
<dbReference type="SUPFAM" id="SSF46785">
    <property type="entry name" value="Winged helix' DNA-binding domain"/>
    <property type="match status" value="1"/>
</dbReference>
<dbReference type="RefSeq" id="WP_344121588.1">
    <property type="nucleotide sequence ID" value="NZ_BAAAOA010000017.1"/>
</dbReference>
<organism evidence="3 4">
    <name type="scientific">Kocuria aegyptia</name>
    <dbReference type="NCBI Taxonomy" id="330943"/>
    <lineage>
        <taxon>Bacteria</taxon>
        <taxon>Bacillati</taxon>
        <taxon>Actinomycetota</taxon>
        <taxon>Actinomycetes</taxon>
        <taxon>Micrococcales</taxon>
        <taxon>Micrococcaceae</taxon>
        <taxon>Kocuria</taxon>
    </lineage>
</organism>
<dbReference type="InterPro" id="IPR036390">
    <property type="entry name" value="WH_DNA-bd_sf"/>
</dbReference>
<dbReference type="Proteomes" id="UP001501204">
    <property type="component" value="Unassembled WGS sequence"/>
</dbReference>
<accession>A0ABP4WV58</accession>
<dbReference type="EMBL" id="BAAAOA010000017">
    <property type="protein sequence ID" value="GAA1758531.1"/>
    <property type="molecule type" value="Genomic_DNA"/>
</dbReference>